<evidence type="ECO:0000256" key="6">
    <source>
        <dbReference type="ARBA" id="ARBA00023284"/>
    </source>
</evidence>
<sequence length="438" mass="47551">MKYVIIGGDAAGMSAAMQIVRNDEDAEVTVLESGTYYSYAQCGLPYLLSGVVEEADHLVARDVETFREKHGIDARVNHKVTGVDPKQKTVRGDGFEVPYDKLLIATGARPIVPDWDGMDLGRIHTLKTIPDALGIMDNLGDEVKHVTIVGGGYIGLEVAENLALLGKKVTIINRSERLGADFEKSMSSHIQDEATKHGVELVLGATVTGFSGDTDGNVQTVQTSEQTINTDLVIVAIGVTPNTDFLDGTGIHLSPKGAIKVNAYLESSVSCIYAAGDCATQYHRLKQIDDFLPLGTHANKQGRLAGLNMIGHARPFQGVVGTAIMQFFDLTLARTGLSSREAQELKFPCAISETETSTSAAYHPNAERIHSLLVYHRDTEQVLGGQFIGKTGVDKRVDVLATALYYSVTMEQIENLDLSYAPPYNSVWDPIQQTARRR</sequence>
<keyword evidence="3" id="KW-0285">Flavoprotein</keyword>
<comment type="caution">
    <text evidence="9">The sequence shown here is derived from an EMBL/GenBank/DDBJ whole genome shotgun (WGS) entry which is preliminary data.</text>
</comment>
<proteinExistence type="inferred from homology"/>
<dbReference type="SUPFAM" id="SSF51905">
    <property type="entry name" value="FAD/NAD(P)-binding domain"/>
    <property type="match status" value="1"/>
</dbReference>
<dbReference type="EMBL" id="JBCITK010000001">
    <property type="protein sequence ID" value="MEN0645022.1"/>
    <property type="molecule type" value="Genomic_DNA"/>
</dbReference>
<evidence type="ECO:0000259" key="7">
    <source>
        <dbReference type="Pfam" id="PF02852"/>
    </source>
</evidence>
<evidence type="ECO:0000313" key="9">
    <source>
        <dbReference type="EMBL" id="MEN0645022.1"/>
    </source>
</evidence>
<dbReference type="InterPro" id="IPR023753">
    <property type="entry name" value="FAD/NAD-binding_dom"/>
</dbReference>
<dbReference type="PRINTS" id="PR00411">
    <property type="entry name" value="PNDRDTASEI"/>
</dbReference>
<dbReference type="Pfam" id="PF07992">
    <property type="entry name" value="Pyr_redox_2"/>
    <property type="match status" value="1"/>
</dbReference>
<dbReference type="Pfam" id="PF02852">
    <property type="entry name" value="Pyr_redox_dim"/>
    <property type="match status" value="1"/>
</dbReference>
<comment type="cofactor">
    <cofactor evidence="1">
        <name>FAD</name>
        <dbReference type="ChEBI" id="CHEBI:57692"/>
    </cofactor>
</comment>
<protein>
    <submittedName>
        <fullName evidence="9">FAD-dependent oxidoreductase</fullName>
    </submittedName>
</protein>
<name>A0ABU9VMA3_9BACI</name>
<dbReference type="PANTHER" id="PTHR43429:SF1">
    <property type="entry name" value="NAD(P)H SULFUR OXIDOREDUCTASE (COA-DEPENDENT)"/>
    <property type="match status" value="1"/>
</dbReference>
<accession>A0ABU9VMA3</accession>
<dbReference type="InterPro" id="IPR050260">
    <property type="entry name" value="FAD-bd_OxRdtase"/>
</dbReference>
<dbReference type="RefSeq" id="WP_343131634.1">
    <property type="nucleotide sequence ID" value="NZ_JBCITK010000001.1"/>
</dbReference>
<evidence type="ECO:0000256" key="5">
    <source>
        <dbReference type="ARBA" id="ARBA00023002"/>
    </source>
</evidence>
<dbReference type="Gene3D" id="3.50.50.60">
    <property type="entry name" value="FAD/NAD(P)-binding domain"/>
    <property type="match status" value="2"/>
</dbReference>
<dbReference type="PRINTS" id="PR00368">
    <property type="entry name" value="FADPNR"/>
</dbReference>
<comment type="similarity">
    <text evidence="2">Belongs to the class-III pyridine nucleotide-disulfide oxidoreductase family.</text>
</comment>
<evidence type="ECO:0000256" key="3">
    <source>
        <dbReference type="ARBA" id="ARBA00022630"/>
    </source>
</evidence>
<dbReference type="SUPFAM" id="SSF55424">
    <property type="entry name" value="FAD/NAD-linked reductases, dimerisation (C-terminal) domain"/>
    <property type="match status" value="1"/>
</dbReference>
<gene>
    <name evidence="9" type="ORF">MKY91_17835</name>
</gene>
<reference evidence="9 10" key="1">
    <citation type="submission" date="2024-03" db="EMBL/GenBank/DDBJ databases">
        <title>Bacilli Hybrid Assemblies.</title>
        <authorList>
            <person name="Kovac J."/>
        </authorList>
    </citation>
    <scope>NUCLEOTIDE SEQUENCE [LARGE SCALE GENOMIC DNA]</scope>
    <source>
        <strain evidence="9 10">FSL R7-0666</strain>
    </source>
</reference>
<dbReference type="Proteomes" id="UP001418796">
    <property type="component" value="Unassembled WGS sequence"/>
</dbReference>
<feature type="domain" description="FAD/NAD(P)-binding" evidence="8">
    <location>
        <begin position="1"/>
        <end position="283"/>
    </location>
</feature>
<keyword evidence="4" id="KW-0274">FAD</keyword>
<dbReference type="InterPro" id="IPR016156">
    <property type="entry name" value="FAD/NAD-linked_Rdtase_dimer_sf"/>
</dbReference>
<dbReference type="InterPro" id="IPR004099">
    <property type="entry name" value="Pyr_nucl-diS_OxRdtase_dimer"/>
</dbReference>
<keyword evidence="6" id="KW-0676">Redox-active center</keyword>
<evidence type="ECO:0000256" key="4">
    <source>
        <dbReference type="ARBA" id="ARBA00022827"/>
    </source>
</evidence>
<evidence type="ECO:0000259" key="8">
    <source>
        <dbReference type="Pfam" id="PF07992"/>
    </source>
</evidence>
<organism evidence="9 10">
    <name type="scientific">Alkalicoccobacillus gibsonii</name>
    <dbReference type="NCBI Taxonomy" id="79881"/>
    <lineage>
        <taxon>Bacteria</taxon>
        <taxon>Bacillati</taxon>
        <taxon>Bacillota</taxon>
        <taxon>Bacilli</taxon>
        <taxon>Bacillales</taxon>
        <taxon>Bacillaceae</taxon>
        <taxon>Alkalicoccobacillus</taxon>
    </lineage>
</organism>
<feature type="domain" description="Pyridine nucleotide-disulphide oxidoreductase dimerisation" evidence="7">
    <location>
        <begin position="325"/>
        <end position="425"/>
    </location>
</feature>
<keyword evidence="5" id="KW-0560">Oxidoreductase</keyword>
<dbReference type="InterPro" id="IPR036188">
    <property type="entry name" value="FAD/NAD-bd_sf"/>
</dbReference>
<evidence type="ECO:0000256" key="1">
    <source>
        <dbReference type="ARBA" id="ARBA00001974"/>
    </source>
</evidence>
<evidence type="ECO:0000313" key="10">
    <source>
        <dbReference type="Proteomes" id="UP001418796"/>
    </source>
</evidence>
<dbReference type="PANTHER" id="PTHR43429">
    <property type="entry name" value="PYRIDINE NUCLEOTIDE-DISULFIDE OXIDOREDUCTASE DOMAIN-CONTAINING"/>
    <property type="match status" value="1"/>
</dbReference>
<keyword evidence="10" id="KW-1185">Reference proteome</keyword>
<evidence type="ECO:0000256" key="2">
    <source>
        <dbReference type="ARBA" id="ARBA00009130"/>
    </source>
</evidence>